<keyword evidence="6" id="KW-0677">Repeat</keyword>
<dbReference type="EMBL" id="FN648796">
    <property type="protein sequence ID" value="CBJ27151.1"/>
    <property type="molecule type" value="Genomic_DNA"/>
</dbReference>
<dbReference type="InterPro" id="IPR008930">
    <property type="entry name" value="Terpenoid_cyclase/PrenylTrfase"/>
</dbReference>
<name>D7G4Q8_ECTSI</name>
<comment type="similarity">
    <text evidence="2">Belongs to the protein prenyltransferase subunit beta family.</text>
</comment>
<keyword evidence="10" id="KW-1185">Reference proteome</keyword>
<evidence type="ECO:0000313" key="9">
    <source>
        <dbReference type="EMBL" id="CBJ27151.1"/>
    </source>
</evidence>
<evidence type="ECO:0000313" key="10">
    <source>
        <dbReference type="Proteomes" id="UP000002630"/>
    </source>
</evidence>
<dbReference type="GO" id="GO:0004662">
    <property type="term" value="F:CAAX-protein geranylgeranyltransferase activity"/>
    <property type="evidence" value="ECO:0007669"/>
    <property type="project" value="TreeGrafter"/>
</dbReference>
<accession>D7G4Q8</accession>
<dbReference type="PANTHER" id="PTHR11774">
    <property type="entry name" value="GERANYLGERANYL TRANSFERASE TYPE BETA SUBUNIT"/>
    <property type="match status" value="1"/>
</dbReference>
<keyword evidence="3" id="KW-0637">Prenyltransferase</keyword>
<keyword evidence="4" id="KW-0808">Transferase</keyword>
<gene>
    <name evidence="9" type="ORF">Esi_0058_0014</name>
</gene>
<evidence type="ECO:0000259" key="8">
    <source>
        <dbReference type="Pfam" id="PF00432"/>
    </source>
</evidence>
<evidence type="ECO:0000256" key="3">
    <source>
        <dbReference type="ARBA" id="ARBA00022602"/>
    </source>
</evidence>
<dbReference type="Pfam" id="PF00432">
    <property type="entry name" value="Prenyltrans"/>
    <property type="match status" value="1"/>
</dbReference>
<dbReference type="EMBL" id="FN649733">
    <property type="protein sequence ID" value="CBJ27151.1"/>
    <property type="molecule type" value="Genomic_DNA"/>
</dbReference>
<reference evidence="9 10" key="1">
    <citation type="journal article" date="2010" name="Nature">
        <title>The Ectocarpus genome and the independent evolution of multicellularity in brown algae.</title>
        <authorList>
            <person name="Cock J.M."/>
            <person name="Sterck L."/>
            <person name="Rouze P."/>
            <person name="Scornet D."/>
            <person name="Allen A.E."/>
            <person name="Amoutzias G."/>
            <person name="Anthouard V."/>
            <person name="Artiguenave F."/>
            <person name="Aury J.M."/>
            <person name="Badger J.H."/>
            <person name="Beszteri B."/>
            <person name="Billiau K."/>
            <person name="Bonnet E."/>
            <person name="Bothwell J.H."/>
            <person name="Bowler C."/>
            <person name="Boyen C."/>
            <person name="Brownlee C."/>
            <person name="Carrano C.J."/>
            <person name="Charrier B."/>
            <person name="Cho G.Y."/>
            <person name="Coelho S.M."/>
            <person name="Collen J."/>
            <person name="Corre E."/>
            <person name="Da Silva C."/>
            <person name="Delage L."/>
            <person name="Delaroque N."/>
            <person name="Dittami S.M."/>
            <person name="Doulbeau S."/>
            <person name="Elias M."/>
            <person name="Farnham G."/>
            <person name="Gachon C.M."/>
            <person name="Gschloessl B."/>
            <person name="Heesch S."/>
            <person name="Jabbari K."/>
            <person name="Jubin C."/>
            <person name="Kawai H."/>
            <person name="Kimura K."/>
            <person name="Kloareg B."/>
            <person name="Kupper F.C."/>
            <person name="Lang D."/>
            <person name="Le Bail A."/>
            <person name="Leblanc C."/>
            <person name="Lerouge P."/>
            <person name="Lohr M."/>
            <person name="Lopez P.J."/>
            <person name="Martens C."/>
            <person name="Maumus F."/>
            <person name="Michel G."/>
            <person name="Miranda-Saavedra D."/>
            <person name="Morales J."/>
            <person name="Moreau H."/>
            <person name="Motomura T."/>
            <person name="Nagasato C."/>
            <person name="Napoli C.A."/>
            <person name="Nelson D.R."/>
            <person name="Nyvall-Collen P."/>
            <person name="Peters A.F."/>
            <person name="Pommier C."/>
            <person name="Potin P."/>
            <person name="Poulain J."/>
            <person name="Quesneville H."/>
            <person name="Read B."/>
            <person name="Rensing S.A."/>
            <person name="Ritter A."/>
            <person name="Rousvoal S."/>
            <person name="Samanta M."/>
            <person name="Samson G."/>
            <person name="Schroeder D.C."/>
            <person name="Segurens B."/>
            <person name="Strittmatter M."/>
            <person name="Tonon T."/>
            <person name="Tregear J.W."/>
            <person name="Valentin K."/>
            <person name="von Dassow P."/>
            <person name="Yamagishi T."/>
            <person name="Van de Peer Y."/>
            <person name="Wincker P."/>
        </authorList>
    </citation>
    <scope>NUCLEOTIDE SEQUENCE [LARGE SCALE GENOMIC DNA]</scope>
    <source>
        <strain evidence="10">Ec32 / CCAP1310/4</strain>
    </source>
</reference>
<dbReference type="InterPro" id="IPR045089">
    <property type="entry name" value="PGGT1B-like"/>
</dbReference>
<sequence>MGFDWDKHTGFFHRSLLNPGLPRQYTTADTQRTTLAYFCVTGLDLIGKLDSCTEAERATVKRWVLAQQVAGGDWRRRGFRGGPFGVVAEPSQRNGEDDAGEGNLAATYSALATLVALDVDLTTGVDSDAIVRALGSLQREDGSFKASASDSTCDVRFTYCACAVSTILGNWSGVDRRKAAEYVERCYDFDGGIGMAPGREACAGPTYCAVASLKLLGVLEKLPIPRRQGILEWCVNRQGVGFQGRPNKPEDSCCSFWVGATLALLDGLDLVDDGRARQFHVSCQNRICGGFAKAPGVPPDMLHSFYSISWLSLAGEAGVQEMDAALGVTRRAAGRLKRDAAESR</sequence>
<organism evidence="9 10">
    <name type="scientific">Ectocarpus siliculosus</name>
    <name type="common">Brown alga</name>
    <name type="synonym">Conferva siliculosa</name>
    <dbReference type="NCBI Taxonomy" id="2880"/>
    <lineage>
        <taxon>Eukaryota</taxon>
        <taxon>Sar</taxon>
        <taxon>Stramenopiles</taxon>
        <taxon>Ochrophyta</taxon>
        <taxon>PX clade</taxon>
        <taxon>Phaeophyceae</taxon>
        <taxon>Ectocarpales</taxon>
        <taxon>Ectocarpaceae</taxon>
        <taxon>Ectocarpus</taxon>
    </lineage>
</organism>
<dbReference type="eggNOG" id="KOG0367">
    <property type="taxonomic scope" value="Eukaryota"/>
</dbReference>
<evidence type="ECO:0000256" key="7">
    <source>
        <dbReference type="ARBA" id="ARBA00022833"/>
    </source>
</evidence>
<dbReference type="SUPFAM" id="SSF48239">
    <property type="entry name" value="Terpenoid cyclases/Protein prenyltransferases"/>
    <property type="match status" value="1"/>
</dbReference>
<comment type="cofactor">
    <cofactor evidence="1">
        <name>Zn(2+)</name>
        <dbReference type="ChEBI" id="CHEBI:29105"/>
    </cofactor>
</comment>
<dbReference type="InParanoid" id="D7G4Q8"/>
<dbReference type="InterPro" id="IPR001330">
    <property type="entry name" value="Prenyltrans"/>
</dbReference>
<evidence type="ECO:0000256" key="2">
    <source>
        <dbReference type="ARBA" id="ARBA00010497"/>
    </source>
</evidence>
<protein>
    <submittedName>
        <fullName evidence="9">Geranylgeranyltransferase type 1 beta</fullName>
    </submittedName>
</protein>
<evidence type="ECO:0000256" key="4">
    <source>
        <dbReference type="ARBA" id="ARBA00022679"/>
    </source>
</evidence>
<evidence type="ECO:0000256" key="6">
    <source>
        <dbReference type="ARBA" id="ARBA00022737"/>
    </source>
</evidence>
<feature type="domain" description="Prenyltransferase alpha-alpha toroid" evidence="8">
    <location>
        <begin position="4"/>
        <end position="327"/>
    </location>
</feature>
<keyword evidence="7" id="KW-0862">Zinc</keyword>
<dbReference type="Proteomes" id="UP000002630">
    <property type="component" value="Linkage Group LG08"/>
</dbReference>
<dbReference type="GO" id="GO:0005953">
    <property type="term" value="C:CAAX-protein geranylgeranyltransferase complex"/>
    <property type="evidence" value="ECO:0007669"/>
    <property type="project" value="TreeGrafter"/>
</dbReference>
<dbReference type="AlphaFoldDB" id="D7G4Q8"/>
<dbReference type="OrthoDB" id="24893at2759"/>
<dbReference type="STRING" id="2880.D7G4Q8"/>
<dbReference type="Gene3D" id="1.50.10.20">
    <property type="match status" value="1"/>
</dbReference>
<dbReference type="GO" id="GO:0046872">
    <property type="term" value="F:metal ion binding"/>
    <property type="evidence" value="ECO:0007669"/>
    <property type="project" value="UniProtKB-KW"/>
</dbReference>
<proteinExistence type="inferred from homology"/>
<dbReference type="PANTHER" id="PTHR11774:SF4">
    <property type="entry name" value="GERANYLGERANYL TRANSFERASE TYPE-1 SUBUNIT BETA"/>
    <property type="match status" value="1"/>
</dbReference>
<evidence type="ECO:0000256" key="1">
    <source>
        <dbReference type="ARBA" id="ARBA00001947"/>
    </source>
</evidence>
<dbReference type="OMA" id="RWCLMRQ"/>
<evidence type="ECO:0000256" key="5">
    <source>
        <dbReference type="ARBA" id="ARBA00022723"/>
    </source>
</evidence>
<keyword evidence="5" id="KW-0479">Metal-binding</keyword>